<name>A0ABX0I681_9FLAO</name>
<keyword evidence="3" id="KW-1185">Reference proteome</keyword>
<keyword evidence="1" id="KW-0812">Transmembrane</keyword>
<evidence type="ECO:0000256" key="1">
    <source>
        <dbReference type="SAM" id="Phobius"/>
    </source>
</evidence>
<dbReference type="Proteomes" id="UP000800984">
    <property type="component" value="Unassembled WGS sequence"/>
</dbReference>
<sequence length="329" mass="37796">MDSLSQIVLGAATFALVKDKEIGKKSLLYGAILGTIPDLDVLLNPFFDSVEQLAIHRAFSHSIFFSIILSLLAGKWLSKKYNSSYISWVWACFLALFTHPLLDLCTTYGTRILYPLTKSYYSLNNVFVVDLGYTLPLLLAVIALWVMKNNNPKRKKVIHFGLLLSTGYLVWGVLISTIIQNKFENVLKEKDITYQNITIVPTPFNTFLWQAVIKTNDGFYFSDYSIFDKQMNTNFHFEKSENQLLSDLQKRPELEPFFNFAKGYELVRKKNNQIIVEVTKFGPIDIKNNKAEFLFPLCINPDGSYYIEDNPPKNFDKIFSTLITRIKGK</sequence>
<keyword evidence="2" id="KW-0378">Hydrolase</keyword>
<feature type="transmembrane region" description="Helical" evidence="1">
    <location>
        <begin position="122"/>
        <end position="145"/>
    </location>
</feature>
<dbReference type="EMBL" id="JAAJBT010000001">
    <property type="protein sequence ID" value="NHM01030.1"/>
    <property type="molecule type" value="Genomic_DNA"/>
</dbReference>
<organism evidence="2 3">
    <name type="scientific">Flavobacterium difficile</name>
    <dbReference type="NCBI Taxonomy" id="2709659"/>
    <lineage>
        <taxon>Bacteria</taxon>
        <taxon>Pseudomonadati</taxon>
        <taxon>Bacteroidota</taxon>
        <taxon>Flavobacteriia</taxon>
        <taxon>Flavobacteriales</taxon>
        <taxon>Flavobacteriaceae</taxon>
        <taxon>Flavobacterium</taxon>
    </lineage>
</organism>
<keyword evidence="1" id="KW-1133">Transmembrane helix</keyword>
<dbReference type="InterPro" id="IPR053170">
    <property type="entry name" value="Transcription_regulator"/>
</dbReference>
<comment type="caution">
    <text evidence="2">The sequence shown here is derived from an EMBL/GenBank/DDBJ whole genome shotgun (WGS) entry which is preliminary data.</text>
</comment>
<feature type="transmembrane region" description="Helical" evidence="1">
    <location>
        <begin position="85"/>
        <end position="102"/>
    </location>
</feature>
<gene>
    <name evidence="2" type="ORF">G4D72_02775</name>
</gene>
<dbReference type="GO" id="GO:0016787">
    <property type="term" value="F:hydrolase activity"/>
    <property type="evidence" value="ECO:0007669"/>
    <property type="project" value="UniProtKB-KW"/>
</dbReference>
<dbReference type="PANTHER" id="PTHR40031:SF1">
    <property type="entry name" value="MEMBRANE-BOUND METAL-DEPENDENT HYDROLASE"/>
    <property type="match status" value="1"/>
</dbReference>
<evidence type="ECO:0000313" key="3">
    <source>
        <dbReference type="Proteomes" id="UP000800984"/>
    </source>
</evidence>
<dbReference type="InterPro" id="IPR007404">
    <property type="entry name" value="YdjM-like"/>
</dbReference>
<dbReference type="PANTHER" id="PTHR40031">
    <property type="entry name" value="HYPOTHETICAL MEMBRANE SPANNING PROTEIN"/>
    <property type="match status" value="1"/>
</dbReference>
<proteinExistence type="predicted"/>
<feature type="transmembrane region" description="Helical" evidence="1">
    <location>
        <begin position="53"/>
        <end position="73"/>
    </location>
</feature>
<dbReference type="Pfam" id="PF04307">
    <property type="entry name" value="YdjM"/>
    <property type="match status" value="1"/>
</dbReference>
<dbReference type="RefSeq" id="WP_166076058.1">
    <property type="nucleotide sequence ID" value="NZ_JAAJBT010000001.1"/>
</dbReference>
<reference evidence="2 3" key="1">
    <citation type="submission" date="2020-02" db="EMBL/GenBank/DDBJ databases">
        <authorList>
            <person name="Chen W.-M."/>
        </authorList>
    </citation>
    <scope>NUCLEOTIDE SEQUENCE [LARGE SCALE GENOMIC DNA]</scope>
    <source>
        <strain evidence="2 3">KDG-16</strain>
    </source>
</reference>
<feature type="transmembrane region" description="Helical" evidence="1">
    <location>
        <begin position="157"/>
        <end position="179"/>
    </location>
</feature>
<accession>A0ABX0I681</accession>
<protein>
    <submittedName>
        <fullName evidence="2">Metal-dependent hydrolase</fullName>
    </submittedName>
</protein>
<evidence type="ECO:0000313" key="2">
    <source>
        <dbReference type="EMBL" id="NHM01030.1"/>
    </source>
</evidence>
<keyword evidence="1" id="KW-0472">Membrane</keyword>